<sequence>MNPSDDNSDPLRLIDEARKNKRFWYACRNGKLKKARRLLRQGADVNVERRCFILKRGRRDEGSDSEMISDDSGADSDAETLRRNPEGFWAACSAGNMEEAQRQMWYYKMKRKHPELWRNHMPEESDWDSDDEQEDRDNQREKDDRYKDLGKVSALYVAIKRAHFDIALHLLDQPGIDNLAKKYTKEKETVLHRAVAKEAEDVYQKLLKHPDACELGESKDKDGDSAIQMAVIFGDVVATRVLLASEFGNPHSLESLLFLAASHRRSRPPKNVDVARLLLMNGARLGLEDGDGKTTALQAACAREDVGMVKLLLAWKAPRIPVGRDDALRLAGDELWQNKDETKPAWSNSISRQHEISANFNIEITFSCALDVNGDGSYTRNWTRSMPIKDFMGTRPTEENLLTQLEEEFVSDTEDDGVNIEPEDIVRWIHIPHTNDVVAKLCESYGETESEKQYYMSRFVDATACARNTAGNSYCRFPHVQCQHKIDGTITSSKISLVVPFIDFESERYLSPHANRLFPVLQKQRDLWDLESQFGPYNGSVGLQRPETLDQAYHDGYTALNQTDKDQVVYKWLKERNCAPGPIPTTGEAPAAEGAGTAIPALGRVNPTIQNVEGPEPTAPGVAAPFVTETATRTAGGTNPPTENAETPETNNTPLKLLMVRQLWMWKLDESGTYYYCVCALANNLLANT</sequence>
<feature type="compositionally biased region" description="Low complexity" evidence="3">
    <location>
        <begin position="638"/>
        <end position="651"/>
    </location>
</feature>
<gene>
    <name evidence="4" type="ORF">QC762_0101140</name>
</gene>
<dbReference type="PANTHER" id="PTHR24198">
    <property type="entry name" value="ANKYRIN REPEAT AND PROTEIN KINASE DOMAIN-CONTAINING PROTEIN"/>
    <property type="match status" value="1"/>
</dbReference>
<proteinExistence type="predicted"/>
<feature type="compositionally biased region" description="Acidic residues" evidence="3">
    <location>
        <begin position="124"/>
        <end position="135"/>
    </location>
</feature>
<accession>A0ABR0G932</accession>
<keyword evidence="2" id="KW-0040">ANK repeat</keyword>
<evidence type="ECO:0000313" key="4">
    <source>
        <dbReference type="EMBL" id="KAK4652257.1"/>
    </source>
</evidence>
<feature type="region of interest" description="Disordered" evidence="3">
    <location>
        <begin position="61"/>
        <end position="80"/>
    </location>
</feature>
<reference evidence="4 5" key="1">
    <citation type="journal article" date="2023" name="bioRxiv">
        <title>High-quality genome assemblies of four members of thePodospora anserinaspecies complex.</title>
        <authorList>
            <person name="Ament-Velasquez S.L."/>
            <person name="Vogan A.A."/>
            <person name="Wallerman O."/>
            <person name="Hartmann F."/>
            <person name="Gautier V."/>
            <person name="Silar P."/>
            <person name="Giraud T."/>
            <person name="Johannesson H."/>
        </authorList>
    </citation>
    <scope>NUCLEOTIDE SEQUENCE [LARGE SCALE GENOMIC DNA]</scope>
    <source>
        <strain evidence="4 5">CBS 415.72m</strain>
    </source>
</reference>
<dbReference type="GeneID" id="87904000"/>
<dbReference type="InterPro" id="IPR036770">
    <property type="entry name" value="Ankyrin_rpt-contain_sf"/>
</dbReference>
<feature type="region of interest" description="Disordered" evidence="3">
    <location>
        <begin position="122"/>
        <end position="144"/>
    </location>
</feature>
<name>A0ABR0G932_9PEZI</name>
<dbReference type="Gene3D" id="1.25.40.20">
    <property type="entry name" value="Ankyrin repeat-containing domain"/>
    <property type="match status" value="2"/>
</dbReference>
<evidence type="ECO:0000313" key="5">
    <source>
        <dbReference type="Proteomes" id="UP001323405"/>
    </source>
</evidence>
<evidence type="ECO:0000256" key="2">
    <source>
        <dbReference type="ARBA" id="ARBA00023043"/>
    </source>
</evidence>
<comment type="caution">
    <text evidence="4">The sequence shown here is derived from an EMBL/GenBank/DDBJ whole genome shotgun (WGS) entry which is preliminary data.</text>
</comment>
<feature type="region of interest" description="Disordered" evidence="3">
    <location>
        <begin position="632"/>
        <end position="651"/>
    </location>
</feature>
<dbReference type="Proteomes" id="UP001323405">
    <property type="component" value="Unassembled WGS sequence"/>
</dbReference>
<evidence type="ECO:0000256" key="3">
    <source>
        <dbReference type="SAM" id="MobiDB-lite"/>
    </source>
</evidence>
<dbReference type="SMART" id="SM00248">
    <property type="entry name" value="ANK"/>
    <property type="match status" value="6"/>
</dbReference>
<dbReference type="InterPro" id="IPR002110">
    <property type="entry name" value="Ankyrin_rpt"/>
</dbReference>
<evidence type="ECO:0000256" key="1">
    <source>
        <dbReference type="ARBA" id="ARBA00022737"/>
    </source>
</evidence>
<dbReference type="EMBL" id="JAFFHA010000008">
    <property type="protein sequence ID" value="KAK4652257.1"/>
    <property type="molecule type" value="Genomic_DNA"/>
</dbReference>
<feature type="compositionally biased region" description="Acidic residues" evidence="3">
    <location>
        <begin position="63"/>
        <end position="78"/>
    </location>
</feature>
<dbReference type="SUPFAM" id="SSF48403">
    <property type="entry name" value="Ankyrin repeat"/>
    <property type="match status" value="1"/>
</dbReference>
<dbReference type="RefSeq" id="XP_062741232.1">
    <property type="nucleotide sequence ID" value="XM_062884206.1"/>
</dbReference>
<keyword evidence="5" id="KW-1185">Reference proteome</keyword>
<dbReference type="PANTHER" id="PTHR24198:SF165">
    <property type="entry name" value="ANKYRIN REPEAT-CONTAINING PROTEIN-RELATED"/>
    <property type="match status" value="1"/>
</dbReference>
<protein>
    <recommendedName>
        <fullName evidence="6">Ankyrin repeat protein</fullName>
    </recommendedName>
</protein>
<evidence type="ECO:0008006" key="6">
    <source>
        <dbReference type="Google" id="ProtNLM"/>
    </source>
</evidence>
<organism evidence="4 5">
    <name type="scientific">Podospora pseudocomata</name>
    <dbReference type="NCBI Taxonomy" id="2093779"/>
    <lineage>
        <taxon>Eukaryota</taxon>
        <taxon>Fungi</taxon>
        <taxon>Dikarya</taxon>
        <taxon>Ascomycota</taxon>
        <taxon>Pezizomycotina</taxon>
        <taxon>Sordariomycetes</taxon>
        <taxon>Sordariomycetidae</taxon>
        <taxon>Sordariales</taxon>
        <taxon>Podosporaceae</taxon>
        <taxon>Podospora</taxon>
    </lineage>
</organism>
<keyword evidence="1" id="KW-0677">Repeat</keyword>